<keyword evidence="2" id="KW-1185">Reference proteome</keyword>
<gene>
    <name evidence="1" type="ORF">V8G54_021984</name>
</gene>
<sequence>MERACSVRKLMILFPKCFPRALESTTTSSMCPTLPQFLKNFFSINTLPVAMIFPEASSSITPITWSSPTALSSRNRFSKSLSETESQTLSCCSNSMKPLLLSEISNFRTPYFRSSMFSIFSCEIQTESQKRNKKTKTKTNCNHRGSEFFSRSYALFRRKHDS</sequence>
<proteinExistence type="predicted"/>
<dbReference type="Proteomes" id="UP001374535">
    <property type="component" value="Chromosome 6"/>
</dbReference>
<name>A0AAQ3NH53_VIGMU</name>
<evidence type="ECO:0000313" key="1">
    <source>
        <dbReference type="EMBL" id="WVZ08638.1"/>
    </source>
</evidence>
<dbReference type="AlphaFoldDB" id="A0AAQ3NH53"/>
<accession>A0AAQ3NH53</accession>
<evidence type="ECO:0000313" key="2">
    <source>
        <dbReference type="Proteomes" id="UP001374535"/>
    </source>
</evidence>
<dbReference type="EMBL" id="CP144695">
    <property type="protein sequence ID" value="WVZ08638.1"/>
    <property type="molecule type" value="Genomic_DNA"/>
</dbReference>
<protein>
    <submittedName>
        <fullName evidence="1">Uncharacterized protein</fullName>
    </submittedName>
</protein>
<reference evidence="1 2" key="1">
    <citation type="journal article" date="2023" name="Life. Sci Alliance">
        <title>Evolutionary insights into 3D genome organization and epigenetic landscape of Vigna mungo.</title>
        <authorList>
            <person name="Junaid A."/>
            <person name="Singh B."/>
            <person name="Bhatia S."/>
        </authorList>
    </citation>
    <scope>NUCLEOTIDE SEQUENCE [LARGE SCALE GENOMIC DNA]</scope>
    <source>
        <strain evidence="1">Urdbean</strain>
    </source>
</reference>
<organism evidence="1 2">
    <name type="scientific">Vigna mungo</name>
    <name type="common">Black gram</name>
    <name type="synonym">Phaseolus mungo</name>
    <dbReference type="NCBI Taxonomy" id="3915"/>
    <lineage>
        <taxon>Eukaryota</taxon>
        <taxon>Viridiplantae</taxon>
        <taxon>Streptophyta</taxon>
        <taxon>Embryophyta</taxon>
        <taxon>Tracheophyta</taxon>
        <taxon>Spermatophyta</taxon>
        <taxon>Magnoliopsida</taxon>
        <taxon>eudicotyledons</taxon>
        <taxon>Gunneridae</taxon>
        <taxon>Pentapetalae</taxon>
        <taxon>rosids</taxon>
        <taxon>fabids</taxon>
        <taxon>Fabales</taxon>
        <taxon>Fabaceae</taxon>
        <taxon>Papilionoideae</taxon>
        <taxon>50 kb inversion clade</taxon>
        <taxon>NPAAA clade</taxon>
        <taxon>indigoferoid/millettioid clade</taxon>
        <taxon>Phaseoleae</taxon>
        <taxon>Vigna</taxon>
    </lineage>
</organism>